<dbReference type="NCBIfam" id="NF047428">
    <property type="entry name" value="ribo_Myco_bL37"/>
    <property type="match status" value="1"/>
</dbReference>
<evidence type="ECO:0000256" key="1">
    <source>
        <dbReference type="SAM" id="MobiDB-lite"/>
    </source>
</evidence>
<dbReference type="Proteomes" id="UP000248544">
    <property type="component" value="Unassembled WGS sequence"/>
</dbReference>
<evidence type="ECO:0000313" key="3">
    <source>
        <dbReference type="Proteomes" id="UP000248544"/>
    </source>
</evidence>
<gene>
    <name evidence="2" type="ORF">C1I98_06405</name>
</gene>
<name>A0A2W2I4B7_9ACTN</name>
<organism evidence="2 3">
    <name type="scientific">Spongiactinospora gelatinilytica</name>
    <dbReference type="NCBI Taxonomy" id="2666298"/>
    <lineage>
        <taxon>Bacteria</taxon>
        <taxon>Bacillati</taxon>
        <taxon>Actinomycetota</taxon>
        <taxon>Actinomycetes</taxon>
        <taxon>Streptosporangiales</taxon>
        <taxon>Streptosporangiaceae</taxon>
        <taxon>Spongiactinospora</taxon>
    </lineage>
</organism>
<proteinExistence type="predicted"/>
<reference evidence="2 3" key="1">
    <citation type="submission" date="2018-01" db="EMBL/GenBank/DDBJ databases">
        <title>Draft genome sequence of Sphaerisporangium sp. 7K107.</title>
        <authorList>
            <person name="Sahin N."/>
            <person name="Saygin H."/>
            <person name="Ay H."/>
        </authorList>
    </citation>
    <scope>NUCLEOTIDE SEQUENCE [LARGE SCALE GENOMIC DNA]</scope>
    <source>
        <strain evidence="2 3">7K107</strain>
    </source>
</reference>
<keyword evidence="3" id="KW-1185">Reference proteome</keyword>
<feature type="compositionally biased region" description="Basic residues" evidence="1">
    <location>
        <begin position="39"/>
        <end position="61"/>
    </location>
</feature>
<sequence length="61" mass="6445">MCADPTETAGSGRLAGRPERARGEVSATGGKGGVATMARRARKSRARKKKKANHGRRPTAR</sequence>
<evidence type="ECO:0000313" key="2">
    <source>
        <dbReference type="EMBL" id="PZG53007.1"/>
    </source>
</evidence>
<feature type="region of interest" description="Disordered" evidence="1">
    <location>
        <begin position="1"/>
        <end position="61"/>
    </location>
</feature>
<dbReference type="AlphaFoldDB" id="A0A2W2I4B7"/>
<comment type="caution">
    <text evidence="2">The sequence shown here is derived from an EMBL/GenBank/DDBJ whole genome shotgun (WGS) entry which is preliminary data.</text>
</comment>
<accession>A0A2W2I4B7</accession>
<protein>
    <submittedName>
        <fullName evidence="2">Uncharacterized protein</fullName>
    </submittedName>
</protein>
<dbReference type="EMBL" id="POUA01000030">
    <property type="protein sequence ID" value="PZG53007.1"/>
    <property type="molecule type" value="Genomic_DNA"/>
</dbReference>
<dbReference type="InterPro" id="IPR058090">
    <property type="entry name" value="bL37_actino"/>
</dbReference>
<dbReference type="Pfam" id="PF26427">
    <property type="entry name" value="HR_L37"/>
    <property type="match status" value="1"/>
</dbReference>